<gene>
    <name evidence="3" type="ORF">GL286_12570</name>
</gene>
<dbReference type="InterPro" id="IPR000868">
    <property type="entry name" value="Isochorismatase-like_dom"/>
</dbReference>
<keyword evidence="1" id="KW-0378">Hydrolase</keyword>
<sequence length="187" mass="19537">MQALLIIDMQMEMQHRIAGGADHVNAAAPARIASLVATFRAAGLPVIHIHHQESDRASAFHPDAAGYPVMACAEPASGETVFVKRTSSAFASTRLAEHLALQGITDLVVVGAVAGFCVNSTIRAGADLGFHMTVATDAVIGFGLPAANLSARTIFDVTMAHLEADFARLADTPTILAELKATTTNHP</sequence>
<dbReference type="RefSeq" id="WP_155095925.1">
    <property type="nucleotide sequence ID" value="NZ_WMIE01000007.1"/>
</dbReference>
<dbReference type="AlphaFoldDB" id="A0A6L6JEH0"/>
<dbReference type="Proteomes" id="UP000478183">
    <property type="component" value="Unassembled WGS sequence"/>
</dbReference>
<dbReference type="OrthoDB" id="8477867at2"/>
<evidence type="ECO:0000259" key="2">
    <source>
        <dbReference type="Pfam" id="PF00857"/>
    </source>
</evidence>
<dbReference type="PANTHER" id="PTHR43540">
    <property type="entry name" value="PEROXYUREIDOACRYLATE/UREIDOACRYLATE AMIDOHYDROLASE-RELATED"/>
    <property type="match status" value="1"/>
</dbReference>
<dbReference type="Gene3D" id="3.40.50.850">
    <property type="entry name" value="Isochorismatase-like"/>
    <property type="match status" value="1"/>
</dbReference>
<dbReference type="GO" id="GO:0016787">
    <property type="term" value="F:hydrolase activity"/>
    <property type="evidence" value="ECO:0007669"/>
    <property type="project" value="UniProtKB-KW"/>
</dbReference>
<accession>A0A6L6JEH0</accession>
<evidence type="ECO:0000313" key="3">
    <source>
        <dbReference type="EMBL" id="MTH78564.1"/>
    </source>
</evidence>
<dbReference type="Pfam" id="PF00857">
    <property type="entry name" value="Isochorismatase"/>
    <property type="match status" value="1"/>
</dbReference>
<dbReference type="EMBL" id="WMIE01000007">
    <property type="protein sequence ID" value="MTH78564.1"/>
    <property type="molecule type" value="Genomic_DNA"/>
</dbReference>
<evidence type="ECO:0000313" key="4">
    <source>
        <dbReference type="Proteomes" id="UP000478183"/>
    </source>
</evidence>
<dbReference type="PANTHER" id="PTHR43540:SF1">
    <property type="entry name" value="ISOCHORISMATASE HYDROLASE"/>
    <property type="match status" value="1"/>
</dbReference>
<dbReference type="SUPFAM" id="SSF52499">
    <property type="entry name" value="Isochorismatase-like hydrolases"/>
    <property type="match status" value="1"/>
</dbReference>
<keyword evidence="4" id="KW-1185">Reference proteome</keyword>
<evidence type="ECO:0000256" key="1">
    <source>
        <dbReference type="ARBA" id="ARBA00022801"/>
    </source>
</evidence>
<organism evidence="3 4">
    <name type="scientific">Paracoccus aestuariivivens</name>
    <dbReference type="NCBI Taxonomy" id="1820333"/>
    <lineage>
        <taxon>Bacteria</taxon>
        <taxon>Pseudomonadati</taxon>
        <taxon>Pseudomonadota</taxon>
        <taxon>Alphaproteobacteria</taxon>
        <taxon>Rhodobacterales</taxon>
        <taxon>Paracoccaceae</taxon>
        <taxon>Paracoccus</taxon>
    </lineage>
</organism>
<name>A0A6L6JEH0_9RHOB</name>
<proteinExistence type="predicted"/>
<reference evidence="3 4" key="1">
    <citation type="submission" date="2019-11" db="EMBL/GenBank/DDBJ databases">
        <authorList>
            <person name="Dong K."/>
        </authorList>
    </citation>
    <scope>NUCLEOTIDE SEQUENCE [LARGE SCALE GENOMIC DNA]</scope>
    <source>
        <strain evidence="3 4">NBRC 111993</strain>
    </source>
</reference>
<protein>
    <submittedName>
        <fullName evidence="3">Isochorismatase family protein</fullName>
    </submittedName>
</protein>
<dbReference type="InterPro" id="IPR050272">
    <property type="entry name" value="Isochorismatase-like_hydrls"/>
</dbReference>
<dbReference type="InterPro" id="IPR036380">
    <property type="entry name" value="Isochorismatase-like_sf"/>
</dbReference>
<comment type="caution">
    <text evidence="3">The sequence shown here is derived from an EMBL/GenBank/DDBJ whole genome shotgun (WGS) entry which is preliminary data.</text>
</comment>
<feature type="domain" description="Isochorismatase-like" evidence="2">
    <location>
        <begin position="3"/>
        <end position="148"/>
    </location>
</feature>